<dbReference type="RefSeq" id="WP_115098802.1">
    <property type="nucleotide sequence ID" value="NZ_QHKS01000001.1"/>
</dbReference>
<dbReference type="OrthoDB" id="8535650at2"/>
<organism evidence="2 3">
    <name type="scientific">Paraburkholderia lacunae</name>
    <dbReference type="NCBI Taxonomy" id="2211104"/>
    <lineage>
        <taxon>Bacteria</taxon>
        <taxon>Pseudomonadati</taxon>
        <taxon>Pseudomonadota</taxon>
        <taxon>Betaproteobacteria</taxon>
        <taxon>Burkholderiales</taxon>
        <taxon>Burkholderiaceae</taxon>
        <taxon>Paraburkholderia</taxon>
    </lineage>
</organism>
<evidence type="ECO:0000313" key="3">
    <source>
        <dbReference type="Proteomes" id="UP000254875"/>
    </source>
</evidence>
<dbReference type="PROSITE" id="PS51257">
    <property type="entry name" value="PROKAR_LIPOPROTEIN"/>
    <property type="match status" value="1"/>
</dbReference>
<proteinExistence type="predicted"/>
<dbReference type="Gene3D" id="3.15.10.40">
    <property type="entry name" value="Uncharacterised protein PF07273, DUF1439"/>
    <property type="match status" value="1"/>
</dbReference>
<evidence type="ECO:0000256" key="1">
    <source>
        <dbReference type="SAM" id="SignalP"/>
    </source>
</evidence>
<accession>A0A370NFS2</accession>
<dbReference type="Proteomes" id="UP000254875">
    <property type="component" value="Unassembled WGS sequence"/>
</dbReference>
<keyword evidence="3" id="KW-1185">Reference proteome</keyword>
<dbReference type="AlphaFoldDB" id="A0A370NFS2"/>
<feature type="chain" id="PRO_5016664000" evidence="1">
    <location>
        <begin position="34"/>
        <end position="197"/>
    </location>
</feature>
<sequence>MTRFAAPARRRFLLAALTGCTAMGITMSLSACATSIFPFIPSHYTFSQQQVQDAVQRKFPYRRTVSQVFDVALMNPVVGFLPDANRVSVKLDARLASPFMQQPVDGVFTLSSELAYDAASKSVVLKSPNVDNVSVSGQAQAYTQQINAAAALLATQLLTNYPIYTFKPEQLQFAGVNYEPGTITILTNGIRVQIVEK</sequence>
<protein>
    <submittedName>
        <fullName evidence="2">DUF1439 domain-containing protein</fullName>
    </submittedName>
</protein>
<keyword evidence="1" id="KW-0732">Signal</keyword>
<dbReference type="Pfam" id="PF07273">
    <property type="entry name" value="DUF1439"/>
    <property type="match status" value="1"/>
</dbReference>
<name>A0A370NFS2_9BURK</name>
<dbReference type="InterPro" id="IPR010835">
    <property type="entry name" value="DUF1439"/>
</dbReference>
<comment type="caution">
    <text evidence="2">The sequence shown here is derived from an EMBL/GenBank/DDBJ whole genome shotgun (WGS) entry which is preliminary data.</text>
</comment>
<gene>
    <name evidence="2" type="ORF">DLM46_00685</name>
</gene>
<dbReference type="EMBL" id="QHKS01000001">
    <property type="protein sequence ID" value="RDK04430.1"/>
    <property type="molecule type" value="Genomic_DNA"/>
</dbReference>
<evidence type="ECO:0000313" key="2">
    <source>
        <dbReference type="EMBL" id="RDK04430.1"/>
    </source>
</evidence>
<feature type="signal peptide" evidence="1">
    <location>
        <begin position="1"/>
        <end position="33"/>
    </location>
</feature>
<reference evidence="3" key="1">
    <citation type="submission" date="2018-05" db="EMBL/GenBank/DDBJ databases">
        <authorList>
            <person name="Feng T."/>
        </authorList>
    </citation>
    <scope>NUCLEOTIDE SEQUENCE [LARGE SCALE GENOMIC DNA]</scope>
    <source>
        <strain evidence="3">S27</strain>
    </source>
</reference>